<reference evidence="8 9" key="1">
    <citation type="journal article" date="2014" name="ISME J.">
        <title>Swapping symbionts in spittlebugs: evolutionary replacement of a reduced genome symbiont.</title>
        <authorList>
            <person name="Koga R."/>
            <person name="Moran N.A."/>
        </authorList>
    </citation>
    <scope>NUCLEOTIDE SEQUENCE [LARGE SCALE GENOMIC DNA]</scope>
    <source>
        <strain evidence="8 9">PSPU</strain>
    </source>
</reference>
<dbReference type="CDD" id="cd00495">
    <property type="entry name" value="Ribosomal_L25_TL5_CTC"/>
    <property type="match status" value="1"/>
</dbReference>
<dbReference type="GO" id="GO:0022625">
    <property type="term" value="C:cytosolic large ribosomal subunit"/>
    <property type="evidence" value="ECO:0007669"/>
    <property type="project" value="TreeGrafter"/>
</dbReference>
<keyword evidence="1" id="KW-0699">rRNA-binding</keyword>
<dbReference type="InterPro" id="IPR037121">
    <property type="entry name" value="Ribosomal_bL25_C"/>
</dbReference>
<dbReference type="KEGG" id="smup:SMPSPU_034"/>
<evidence type="ECO:0000313" key="8">
    <source>
        <dbReference type="EMBL" id="BAO66212.1"/>
    </source>
</evidence>
<evidence type="ECO:0000256" key="3">
    <source>
        <dbReference type="ARBA" id="ARBA00022980"/>
    </source>
</evidence>
<dbReference type="GO" id="GO:0006412">
    <property type="term" value="P:translation"/>
    <property type="evidence" value="ECO:0007669"/>
    <property type="project" value="InterPro"/>
</dbReference>
<evidence type="ECO:0000259" key="6">
    <source>
        <dbReference type="Pfam" id="PF01386"/>
    </source>
</evidence>
<protein>
    <recommendedName>
        <fullName evidence="5">50S ribosomal protein L25</fullName>
    </recommendedName>
</protein>
<keyword evidence="3 8" id="KW-0689">Ribosomal protein</keyword>
<dbReference type="Gene3D" id="2.170.120.20">
    <property type="entry name" value="Ribosomal protein L25, beta domain"/>
    <property type="match status" value="1"/>
</dbReference>
<dbReference type="GO" id="GO:0008097">
    <property type="term" value="F:5S rRNA binding"/>
    <property type="evidence" value="ECO:0007669"/>
    <property type="project" value="InterPro"/>
</dbReference>
<keyword evidence="2" id="KW-0694">RNA-binding</keyword>
<evidence type="ECO:0000256" key="2">
    <source>
        <dbReference type="ARBA" id="ARBA00022884"/>
    </source>
</evidence>
<dbReference type="RefSeq" id="WP_041093713.1">
    <property type="nucleotide sequence ID" value="NZ_AP013293.1"/>
</dbReference>
<dbReference type="Gene3D" id="2.40.240.10">
    <property type="entry name" value="Ribosomal Protein L25, Chain P"/>
    <property type="match status" value="1"/>
</dbReference>
<dbReference type="InterPro" id="IPR020057">
    <property type="entry name" value="Ribosomal_bL25_b-dom"/>
</dbReference>
<dbReference type="Proteomes" id="UP000031659">
    <property type="component" value="Chromosome"/>
</dbReference>
<dbReference type="EMBL" id="AP013293">
    <property type="protein sequence ID" value="BAO66212.1"/>
    <property type="molecule type" value="Genomic_DNA"/>
</dbReference>
<dbReference type="NCBIfam" id="TIGR00731">
    <property type="entry name" value="bL25_bact_ctc"/>
    <property type="match status" value="1"/>
</dbReference>
<dbReference type="Pfam" id="PF01386">
    <property type="entry name" value="Ribosomal_L25p"/>
    <property type="match status" value="1"/>
</dbReference>
<dbReference type="InterPro" id="IPR011035">
    <property type="entry name" value="Ribosomal_bL25/Gln-tRNA_synth"/>
</dbReference>
<dbReference type="GO" id="GO:0003735">
    <property type="term" value="F:structural constituent of ribosome"/>
    <property type="evidence" value="ECO:0007669"/>
    <property type="project" value="InterPro"/>
</dbReference>
<dbReference type="PANTHER" id="PTHR33284:SF1">
    <property type="entry name" value="RIBOSOMAL PROTEIN L25_GLN-TRNA SYNTHETASE, ANTI-CODON-BINDING DOMAIN-CONTAINING PROTEIN"/>
    <property type="match status" value="1"/>
</dbReference>
<dbReference type="AlphaFoldDB" id="A0AAD1AZT7"/>
<dbReference type="PANTHER" id="PTHR33284">
    <property type="entry name" value="RIBOSOMAL PROTEIN L25/GLN-TRNA SYNTHETASE, ANTI-CODON-BINDING DOMAIN-CONTAINING PROTEIN"/>
    <property type="match status" value="1"/>
</dbReference>
<evidence type="ECO:0000256" key="4">
    <source>
        <dbReference type="ARBA" id="ARBA00023274"/>
    </source>
</evidence>
<evidence type="ECO:0000256" key="5">
    <source>
        <dbReference type="ARBA" id="ARBA00035479"/>
    </source>
</evidence>
<feature type="domain" description="Large ribosomal subunit protein bL25 beta" evidence="7">
    <location>
        <begin position="102"/>
        <end position="180"/>
    </location>
</feature>
<dbReference type="InterPro" id="IPR020056">
    <property type="entry name" value="Rbsml_bL25/Gln-tRNA_synth_N"/>
</dbReference>
<evidence type="ECO:0000313" key="9">
    <source>
        <dbReference type="Proteomes" id="UP000031659"/>
    </source>
</evidence>
<dbReference type="InterPro" id="IPR029751">
    <property type="entry name" value="Ribosomal_L25_dom"/>
</dbReference>
<gene>
    <name evidence="8" type="primary">rplY</name>
    <name evidence="8" type="ORF">SMPSPU_034</name>
</gene>
<proteinExistence type="predicted"/>
<evidence type="ECO:0000259" key="7">
    <source>
        <dbReference type="Pfam" id="PF14693"/>
    </source>
</evidence>
<accession>A0AAD1AZT7</accession>
<dbReference type="SUPFAM" id="SSF50715">
    <property type="entry name" value="Ribosomal protein L25-like"/>
    <property type="match status" value="1"/>
</dbReference>
<dbReference type="InterPro" id="IPR020930">
    <property type="entry name" value="Ribosomal_uL5_bac-type"/>
</dbReference>
<sequence>MNCINIQGKKRKEIKKKYNSELRNYGYIPCIIYSKNKNIKFYLLLSILKKIILTYKVYKVILSIKNENKIEAILKEIQFNPINDEIIHVDFFELKKDKYIIISIPIISVGHSLGVSKGGEYKLFLNKIKIKIITDDILDHIDLNINNLDIGDSLYIKNIYNPKYIILHNSNEVIASIKSSRTYIKEVHEK</sequence>
<dbReference type="InterPro" id="IPR001021">
    <property type="entry name" value="Ribosomal_bL25_long"/>
</dbReference>
<evidence type="ECO:0000256" key="1">
    <source>
        <dbReference type="ARBA" id="ARBA00022730"/>
    </source>
</evidence>
<dbReference type="Pfam" id="PF14693">
    <property type="entry name" value="Ribosomal_TL5_C"/>
    <property type="match status" value="1"/>
</dbReference>
<name>A0AAD1AZT7_9FLAO</name>
<keyword evidence="4" id="KW-0687">Ribonucleoprotein</keyword>
<feature type="domain" description="Large ribosomal subunit protein bL25 L25" evidence="6">
    <location>
        <begin position="6"/>
        <end position="91"/>
    </location>
</feature>
<organism evidence="8 9">
    <name type="scientific">Candidatus Karelsulcia muelleri PSPU</name>
    <dbReference type="NCBI Taxonomy" id="1189303"/>
    <lineage>
        <taxon>Bacteria</taxon>
        <taxon>Pseudomonadati</taxon>
        <taxon>Bacteroidota</taxon>
        <taxon>Flavobacteriia</taxon>
        <taxon>Flavobacteriales</taxon>
        <taxon>Candidatus Karelsulcia</taxon>
    </lineage>
</organism>